<dbReference type="EMBL" id="CAEZTB010000013">
    <property type="protein sequence ID" value="CAB4550746.1"/>
    <property type="molecule type" value="Genomic_DNA"/>
</dbReference>
<dbReference type="SUPFAM" id="SSF55486">
    <property type="entry name" value="Metalloproteases ('zincins'), catalytic domain"/>
    <property type="match status" value="1"/>
</dbReference>
<evidence type="ECO:0000313" key="1">
    <source>
        <dbReference type="EMBL" id="CAB4550746.1"/>
    </source>
</evidence>
<protein>
    <submittedName>
        <fullName evidence="1">Unannotated protein</fullName>
    </submittedName>
</protein>
<dbReference type="AlphaFoldDB" id="A0A6J6CHK7"/>
<name>A0A6J6CHK7_9ZZZZ</name>
<sequence>MAKPAKSRNAHRDRHDRGMRRPLLSKLFKFGQTRSHSFEQYVDTAMEYLKGIWAEDLEGLTWSVRSEPTAAESETDIPRWKVNRESNHITIYRIPTERFGSHSRKSMLEERLKVEQQVFEAIADLLDIDPWDLVPDYYNR</sequence>
<accession>A0A6J6CHK7</accession>
<reference evidence="1" key="1">
    <citation type="submission" date="2020-05" db="EMBL/GenBank/DDBJ databases">
        <authorList>
            <person name="Chiriac C."/>
            <person name="Salcher M."/>
            <person name="Ghai R."/>
            <person name="Kavagutti S V."/>
        </authorList>
    </citation>
    <scope>NUCLEOTIDE SEQUENCE</scope>
</reference>
<gene>
    <name evidence="1" type="ORF">UFOPK1581_00150</name>
</gene>
<proteinExistence type="predicted"/>
<organism evidence="1">
    <name type="scientific">freshwater metagenome</name>
    <dbReference type="NCBI Taxonomy" id="449393"/>
    <lineage>
        <taxon>unclassified sequences</taxon>
        <taxon>metagenomes</taxon>
        <taxon>ecological metagenomes</taxon>
    </lineage>
</organism>